<keyword evidence="2" id="KW-0131">Cell cycle</keyword>
<dbReference type="GO" id="GO:0051301">
    <property type="term" value="P:cell division"/>
    <property type="evidence" value="ECO:0007669"/>
    <property type="project" value="UniProtKB-KW"/>
</dbReference>
<sequence>MTDRDVNAATDRQVNEDPLGNWDIRNQPSSSRSDTSDNSQFNNVEKRDFDPFQADTPADDQINDNGDSDDDVPPFLKHRRNR</sequence>
<dbReference type="AlphaFoldDB" id="A0A401FNX2"/>
<comment type="caution">
    <text evidence="2">The sequence shown here is derived from an EMBL/GenBank/DDBJ whole genome shotgun (WGS) entry which is preliminary data.</text>
</comment>
<keyword evidence="2" id="KW-0132">Cell division</keyword>
<proteinExistence type="predicted"/>
<gene>
    <name evidence="2" type="ORF">NBRC111893_2218</name>
</gene>
<dbReference type="Proteomes" id="UP000286974">
    <property type="component" value="Unassembled WGS sequence"/>
</dbReference>
<keyword evidence="2" id="KW-0378">Hydrolase</keyword>
<dbReference type="GO" id="GO:0016787">
    <property type="term" value="F:hydrolase activity"/>
    <property type="evidence" value="ECO:0007669"/>
    <property type="project" value="UniProtKB-KW"/>
</dbReference>
<dbReference type="EC" id="3.4.24.-" evidence="2"/>
<feature type="region of interest" description="Disordered" evidence="1">
    <location>
        <begin position="1"/>
        <end position="82"/>
    </location>
</feature>
<accession>A0A401FNX2</accession>
<keyword evidence="3" id="KW-1185">Reference proteome</keyword>
<name>A0A401FNX2_9LACO</name>
<protein>
    <submittedName>
        <fullName evidence="2">Cell division protein FtsZ</fullName>
        <ecNumber evidence="2">3.4.24.-</ecNumber>
    </submittedName>
</protein>
<evidence type="ECO:0000313" key="2">
    <source>
        <dbReference type="EMBL" id="GAY74072.1"/>
    </source>
</evidence>
<feature type="compositionally biased region" description="Low complexity" evidence="1">
    <location>
        <begin position="25"/>
        <end position="40"/>
    </location>
</feature>
<reference evidence="2 3" key="1">
    <citation type="submission" date="2017-11" db="EMBL/GenBank/DDBJ databases">
        <title>Draft Genome Sequence of Lactobacillus curieae NBRC 111893 isolated from Koso, a Japanese sugar-Vegetable Fermented Beverage.</title>
        <authorList>
            <person name="Chiou T.Y."/>
            <person name="Oshima K."/>
            <person name="Suda W."/>
            <person name="Hattori M."/>
            <person name="Takahashi T."/>
        </authorList>
    </citation>
    <scope>NUCLEOTIDE SEQUENCE [LARGE SCALE GENOMIC DNA]</scope>
    <source>
        <strain evidence="2 3">NBRC111893</strain>
    </source>
</reference>
<organism evidence="2 3">
    <name type="scientific">Lentilactobacillus kosonis</name>
    <dbReference type="NCBI Taxonomy" id="2810561"/>
    <lineage>
        <taxon>Bacteria</taxon>
        <taxon>Bacillati</taxon>
        <taxon>Bacillota</taxon>
        <taxon>Bacilli</taxon>
        <taxon>Lactobacillales</taxon>
        <taxon>Lactobacillaceae</taxon>
        <taxon>Lentilactobacillus</taxon>
    </lineage>
</organism>
<feature type="compositionally biased region" description="Acidic residues" evidence="1">
    <location>
        <begin position="57"/>
        <end position="72"/>
    </location>
</feature>
<evidence type="ECO:0000256" key="1">
    <source>
        <dbReference type="SAM" id="MobiDB-lite"/>
    </source>
</evidence>
<evidence type="ECO:0000313" key="3">
    <source>
        <dbReference type="Proteomes" id="UP000286974"/>
    </source>
</evidence>
<dbReference type="EMBL" id="BEXA01000006">
    <property type="protein sequence ID" value="GAY74072.1"/>
    <property type="molecule type" value="Genomic_DNA"/>
</dbReference>